<dbReference type="Gene3D" id="3.40.50.850">
    <property type="entry name" value="Isochorismatase-like"/>
    <property type="match status" value="1"/>
</dbReference>
<accession>A0A4R1QJ16</accession>
<dbReference type="EMBL" id="SLUM01000032">
    <property type="protein sequence ID" value="TCL53526.1"/>
    <property type="molecule type" value="Genomic_DNA"/>
</dbReference>
<gene>
    <name evidence="4" type="ORF">EDD77_13228</name>
</gene>
<keyword evidence="2" id="KW-0378">Hydrolase</keyword>
<dbReference type="OrthoDB" id="9796485at2"/>
<sequence length="183" mass="19896">MSRLLCVVDYQVDFVSGALGFEAARTLETPLAIRVKQALDEGWKVLFTRDTHGADYLTSREGRFLPLPHCLKNSEGWHLYGQLAEYERTPLANVAFLDKPTFGAEGLPAAVRALCGGEPEEIEVCGVVTNICVVSNAIVLHSAFLNADVSVRADLCAAGDPADHENALHLLKGMGYRIVEGNR</sequence>
<dbReference type="GO" id="GO:0016787">
    <property type="term" value="F:hydrolase activity"/>
    <property type="evidence" value="ECO:0007669"/>
    <property type="project" value="UniProtKB-KW"/>
</dbReference>
<comment type="caution">
    <text evidence="4">The sequence shown here is derived from an EMBL/GenBank/DDBJ whole genome shotgun (WGS) entry which is preliminary data.</text>
</comment>
<comment type="similarity">
    <text evidence="1">Belongs to the isochorismatase family.</text>
</comment>
<name>A0A4R1QJ16_9FIRM</name>
<dbReference type="Proteomes" id="UP000295184">
    <property type="component" value="Unassembled WGS sequence"/>
</dbReference>
<dbReference type="STRING" id="1650663.GCA_001486665_03488"/>
<dbReference type="InterPro" id="IPR050272">
    <property type="entry name" value="Isochorismatase-like_hydrls"/>
</dbReference>
<dbReference type="SUPFAM" id="SSF52499">
    <property type="entry name" value="Isochorismatase-like hydrolases"/>
    <property type="match status" value="1"/>
</dbReference>
<dbReference type="RefSeq" id="WP_058967085.1">
    <property type="nucleotide sequence ID" value="NZ_CABKVM010000019.1"/>
</dbReference>
<reference evidence="4 5" key="1">
    <citation type="submission" date="2019-03" db="EMBL/GenBank/DDBJ databases">
        <title>Genomic Encyclopedia of Type Strains, Phase IV (KMG-IV): sequencing the most valuable type-strain genomes for metagenomic binning, comparative biology and taxonomic classification.</title>
        <authorList>
            <person name="Goeker M."/>
        </authorList>
    </citation>
    <scope>NUCLEOTIDE SEQUENCE [LARGE SCALE GENOMIC DNA]</scope>
    <source>
        <strain evidence="4 5">DSM 100451</strain>
    </source>
</reference>
<organism evidence="4 5">
    <name type="scientific">Allofournierella massiliensis</name>
    <dbReference type="NCBI Taxonomy" id="1650663"/>
    <lineage>
        <taxon>Bacteria</taxon>
        <taxon>Bacillati</taxon>
        <taxon>Bacillota</taxon>
        <taxon>Clostridia</taxon>
        <taxon>Eubacteriales</taxon>
        <taxon>Oscillospiraceae</taxon>
        <taxon>Allofournierella</taxon>
    </lineage>
</organism>
<dbReference type="InterPro" id="IPR000868">
    <property type="entry name" value="Isochorismatase-like_dom"/>
</dbReference>
<feature type="domain" description="Isochorismatase-like" evidence="3">
    <location>
        <begin position="4"/>
        <end position="177"/>
    </location>
</feature>
<dbReference type="PANTHER" id="PTHR43540">
    <property type="entry name" value="PEROXYUREIDOACRYLATE/UREIDOACRYLATE AMIDOHYDROLASE-RELATED"/>
    <property type="match status" value="1"/>
</dbReference>
<dbReference type="AlphaFoldDB" id="A0A4R1QJ16"/>
<evidence type="ECO:0000256" key="1">
    <source>
        <dbReference type="ARBA" id="ARBA00006336"/>
    </source>
</evidence>
<protein>
    <submittedName>
        <fullName evidence="4">Nicotinamidase-related amidase</fullName>
    </submittedName>
</protein>
<dbReference type="Pfam" id="PF00857">
    <property type="entry name" value="Isochorismatase"/>
    <property type="match status" value="1"/>
</dbReference>
<evidence type="ECO:0000313" key="5">
    <source>
        <dbReference type="Proteomes" id="UP000295184"/>
    </source>
</evidence>
<dbReference type="CDD" id="cd00431">
    <property type="entry name" value="cysteine_hydrolases"/>
    <property type="match status" value="1"/>
</dbReference>
<proteinExistence type="inferred from homology"/>
<evidence type="ECO:0000256" key="2">
    <source>
        <dbReference type="ARBA" id="ARBA00022801"/>
    </source>
</evidence>
<evidence type="ECO:0000313" key="4">
    <source>
        <dbReference type="EMBL" id="TCL53526.1"/>
    </source>
</evidence>
<evidence type="ECO:0000259" key="3">
    <source>
        <dbReference type="Pfam" id="PF00857"/>
    </source>
</evidence>
<dbReference type="InterPro" id="IPR036380">
    <property type="entry name" value="Isochorismatase-like_sf"/>
</dbReference>
<dbReference type="GeneID" id="97379545"/>